<protein>
    <submittedName>
        <fullName evidence="1">Uncharacterized protein</fullName>
    </submittedName>
</protein>
<dbReference type="EMBL" id="KN672040">
    <property type="protein sequence ID" value="KHM99175.1"/>
    <property type="molecule type" value="Genomic_DNA"/>
</dbReference>
<dbReference type="PANTHER" id="PTHR36617:SF11">
    <property type="entry name" value="PROTEIN, PUTATIVE-RELATED"/>
    <property type="match status" value="1"/>
</dbReference>
<dbReference type="Proteomes" id="UP000053555">
    <property type="component" value="Unassembled WGS sequence"/>
</dbReference>
<feature type="non-terminal residue" evidence="1">
    <location>
        <position position="1"/>
    </location>
</feature>
<evidence type="ECO:0000313" key="1">
    <source>
        <dbReference type="EMBL" id="KHM99175.1"/>
    </source>
</evidence>
<gene>
    <name evidence="1" type="ORF">glysoja_046786</name>
</gene>
<dbReference type="PANTHER" id="PTHR36617">
    <property type="entry name" value="PROTEIN, PUTATIVE-RELATED"/>
    <property type="match status" value="1"/>
</dbReference>
<reference evidence="1" key="1">
    <citation type="submission" date="2014-07" db="EMBL/GenBank/DDBJ databases">
        <title>Identification of a novel salt tolerance gene in wild soybean by whole-genome sequencing.</title>
        <authorList>
            <person name="Lam H.-M."/>
            <person name="Qi X."/>
            <person name="Li M.-W."/>
            <person name="Liu X."/>
            <person name="Xie M."/>
            <person name="Ni M."/>
            <person name="Xu X."/>
        </authorList>
    </citation>
    <scope>NUCLEOTIDE SEQUENCE [LARGE SCALE GENOMIC DNA]</scope>
    <source>
        <tissue evidence="1">Root</tissue>
    </source>
</reference>
<sequence length="109" mass="12868">VKYPRLFLISEQQNQLIQQMGGYKDGEWEWNLSWRRPLFDNEITMAVNFLKDVERSVIQQNGRDAWVWMADPSGSYSVQSAYKVMRGPIVDGIKDRAFEELWQLKIPTK</sequence>
<dbReference type="AlphaFoldDB" id="A0A0B2NQ28"/>
<name>A0A0B2NQ28_GLYSO</name>
<accession>A0A0B2NQ28</accession>
<feature type="non-terminal residue" evidence="1">
    <location>
        <position position="109"/>
    </location>
</feature>
<organism evidence="1">
    <name type="scientific">Glycine soja</name>
    <name type="common">Wild soybean</name>
    <dbReference type="NCBI Taxonomy" id="3848"/>
    <lineage>
        <taxon>Eukaryota</taxon>
        <taxon>Viridiplantae</taxon>
        <taxon>Streptophyta</taxon>
        <taxon>Embryophyta</taxon>
        <taxon>Tracheophyta</taxon>
        <taxon>Spermatophyta</taxon>
        <taxon>Magnoliopsida</taxon>
        <taxon>eudicotyledons</taxon>
        <taxon>Gunneridae</taxon>
        <taxon>Pentapetalae</taxon>
        <taxon>rosids</taxon>
        <taxon>fabids</taxon>
        <taxon>Fabales</taxon>
        <taxon>Fabaceae</taxon>
        <taxon>Papilionoideae</taxon>
        <taxon>50 kb inversion clade</taxon>
        <taxon>NPAAA clade</taxon>
        <taxon>indigoferoid/millettioid clade</taxon>
        <taxon>Phaseoleae</taxon>
        <taxon>Glycine</taxon>
        <taxon>Glycine subgen. Soja</taxon>
    </lineage>
</organism>
<proteinExistence type="predicted"/>